<proteinExistence type="predicted"/>
<dbReference type="Proteomes" id="UP000662873">
    <property type="component" value="Chromosome"/>
</dbReference>
<evidence type="ECO:0000313" key="2">
    <source>
        <dbReference type="Proteomes" id="UP000662873"/>
    </source>
</evidence>
<evidence type="ECO:0000313" key="1">
    <source>
        <dbReference type="EMBL" id="BBO24774.1"/>
    </source>
</evidence>
<accession>A0A809SFF3</accession>
<protein>
    <submittedName>
        <fullName evidence="1">Uncharacterized protein</fullName>
    </submittedName>
</protein>
<gene>
    <name evidence="1" type="ORF">NPRO_23690</name>
</gene>
<reference evidence="1" key="1">
    <citation type="journal article" name="DNA Res.">
        <title>The physiological potential of anammox bacteria as revealed by their core genome structure.</title>
        <authorList>
            <person name="Okubo T."/>
            <person name="Toyoda A."/>
            <person name="Fukuhara K."/>
            <person name="Uchiyama I."/>
            <person name="Harigaya Y."/>
            <person name="Kuroiwa M."/>
            <person name="Suzuki T."/>
            <person name="Murakami Y."/>
            <person name="Suwa Y."/>
            <person name="Takami H."/>
        </authorList>
    </citation>
    <scope>NUCLEOTIDE SEQUENCE</scope>
    <source>
        <strain evidence="1">317325-2</strain>
    </source>
</reference>
<dbReference type="KEGG" id="npy:NPRO_23690"/>
<sequence>MMVATLAGLLLLSGLGGQDPAAMQQEFPGPEGGPNRLMVITSFERMDPPKTSPKHGWVFEWAVGALGRQDPALPFNARFRVFSQLRRQENDVAPKIGRMLLRMWDMNVRKLKTDHASMYNGGIIDFYLCFGGRPGGEQLFDEDEERGVRKKVNTVYIYGIQTFTKPPEQAREVAHEYGHATLPPVGGFETPEDWGNGYLGEKLYLKWFHDEVAASRLRPDDVMGTTAEELARYVKSEVDPLVTKAATTEPAKSSIGGKGPAAMDAYVGLVLYAEAIFPPDRFARSLRLIGSTFAGDYPKAMVAASEEIETYVLRLPPQVKGRQIWIPLGKGKISGTVGIVRRSGDWALIDGDAESIVIRNPAQPPLR</sequence>
<name>A0A809SFF3_9BACT</name>
<dbReference type="EMBL" id="AP021858">
    <property type="protein sequence ID" value="BBO24774.1"/>
    <property type="molecule type" value="Genomic_DNA"/>
</dbReference>
<dbReference type="AlphaFoldDB" id="A0A809SFF3"/>
<organism evidence="1 2">
    <name type="scientific">Candidatus Nitrosymbiomonas proteolyticus</name>
    <dbReference type="NCBI Taxonomy" id="2608984"/>
    <lineage>
        <taxon>Bacteria</taxon>
        <taxon>Bacillati</taxon>
        <taxon>Armatimonadota</taxon>
        <taxon>Armatimonadota incertae sedis</taxon>
        <taxon>Candidatus Nitrosymbiomonas</taxon>
    </lineage>
</organism>